<dbReference type="InterPro" id="IPR045499">
    <property type="entry name" value="DUF6492"/>
</dbReference>
<evidence type="ECO:0008006" key="3">
    <source>
        <dbReference type="Google" id="ProtNLM"/>
    </source>
</evidence>
<evidence type="ECO:0000313" key="2">
    <source>
        <dbReference type="Proteomes" id="UP000182466"/>
    </source>
</evidence>
<protein>
    <recommendedName>
        <fullName evidence="3">Glycosyl transferase family 2</fullName>
    </recommendedName>
</protein>
<name>A0A1I6YCA5_9RHOB</name>
<evidence type="ECO:0000313" key="1">
    <source>
        <dbReference type="EMBL" id="SFT48149.1"/>
    </source>
</evidence>
<dbReference type="Pfam" id="PF20102">
    <property type="entry name" value="DUF6492"/>
    <property type="match status" value="1"/>
</dbReference>
<dbReference type="AlphaFoldDB" id="A0A1I6YCA5"/>
<dbReference type="OrthoDB" id="7068290at2"/>
<accession>A0A1I6YCA5</accession>
<dbReference type="eggNOG" id="ENOG5032VC8">
    <property type="taxonomic scope" value="Bacteria"/>
</dbReference>
<dbReference type="RefSeq" id="WP_027260584.1">
    <property type="nucleotide sequence ID" value="NZ_FPAW01000002.1"/>
</dbReference>
<gene>
    <name evidence="1" type="ORF">SAMN05216236_102145</name>
</gene>
<dbReference type="EMBL" id="FPAW01000002">
    <property type="protein sequence ID" value="SFT48149.1"/>
    <property type="molecule type" value="Genomic_DNA"/>
</dbReference>
<sequence>MLTLVTIVFSGDVELLRYQARSIARFVAPDDIAEVLVIMNDVDETGLRAELNEIAPEYGALAGKLRILGGDDVLLGVTRSRRRTPFEFLYVEHRNRLPFLASKGWRGGNGYRMQQALKLASARAASTDRMLILDAKNILLRNLDPAEFFDDQNRACAVYNVPEPVYHRSWLRHSLRALDVPVDIDDIPETTGYETPYPVNRQLMLRVLDEVAQRFGSVQALFASKKRPSEFMLLFASCLKNEGNVGRWYSRYQGRHLGIWKEYGAETINGILDEAESRPPLTLGLHRNAIAQFSQQQRSRIIGIYDSAGLDLRPLFGPETTD</sequence>
<reference evidence="1 2" key="1">
    <citation type="submission" date="2016-10" db="EMBL/GenBank/DDBJ databases">
        <authorList>
            <person name="de Groot N.N."/>
        </authorList>
    </citation>
    <scope>NUCLEOTIDE SEQUENCE [LARGE SCALE GENOMIC DNA]</scope>
    <source>
        <strain evidence="1 2">CGMCC 1.10959</strain>
    </source>
</reference>
<proteinExistence type="predicted"/>
<dbReference type="Proteomes" id="UP000182466">
    <property type="component" value="Unassembled WGS sequence"/>
</dbReference>
<organism evidence="1 2">
    <name type="scientific">Sedimentitalea nanhaiensis</name>
    <dbReference type="NCBI Taxonomy" id="999627"/>
    <lineage>
        <taxon>Bacteria</taxon>
        <taxon>Pseudomonadati</taxon>
        <taxon>Pseudomonadota</taxon>
        <taxon>Alphaproteobacteria</taxon>
        <taxon>Rhodobacterales</taxon>
        <taxon>Paracoccaceae</taxon>
        <taxon>Sedimentitalea</taxon>
    </lineage>
</organism>
<dbReference type="STRING" id="999627.SAMN05216236_102145"/>
<keyword evidence="2" id="KW-1185">Reference proteome</keyword>